<evidence type="ECO:0000259" key="10">
    <source>
        <dbReference type="Pfam" id="PF23559"/>
    </source>
</evidence>
<evidence type="ECO:0000256" key="5">
    <source>
        <dbReference type="ARBA" id="ARBA00022821"/>
    </source>
</evidence>
<dbReference type="Gene3D" id="3.40.50.300">
    <property type="entry name" value="P-loop containing nucleotide triphosphate hydrolases"/>
    <property type="match status" value="2"/>
</dbReference>
<evidence type="ECO:0000256" key="7">
    <source>
        <dbReference type="SAM" id="MobiDB-lite"/>
    </source>
</evidence>
<organism evidence="12">
    <name type="scientific">Oryza barthii</name>
    <dbReference type="NCBI Taxonomy" id="65489"/>
    <lineage>
        <taxon>Eukaryota</taxon>
        <taxon>Viridiplantae</taxon>
        <taxon>Streptophyta</taxon>
        <taxon>Embryophyta</taxon>
        <taxon>Tracheophyta</taxon>
        <taxon>Spermatophyta</taxon>
        <taxon>Magnoliopsida</taxon>
        <taxon>Liliopsida</taxon>
        <taxon>Poales</taxon>
        <taxon>Poaceae</taxon>
        <taxon>BOP clade</taxon>
        <taxon>Oryzoideae</taxon>
        <taxon>Oryzeae</taxon>
        <taxon>Oryzinae</taxon>
        <taxon>Oryza</taxon>
    </lineage>
</organism>
<dbReference type="Proteomes" id="UP000026960">
    <property type="component" value="Chromosome 11"/>
</dbReference>
<dbReference type="SUPFAM" id="SSF52047">
    <property type="entry name" value="RNI-like"/>
    <property type="match status" value="1"/>
</dbReference>
<evidence type="ECO:0000256" key="1">
    <source>
        <dbReference type="ARBA" id="ARBA00008894"/>
    </source>
</evidence>
<dbReference type="CDD" id="cd14798">
    <property type="entry name" value="RX-CC_like"/>
    <property type="match status" value="2"/>
</dbReference>
<dbReference type="GO" id="GO:0009626">
    <property type="term" value="P:plant-type hypersensitive response"/>
    <property type="evidence" value="ECO:0007669"/>
    <property type="project" value="UniProtKB-ARBA"/>
</dbReference>
<evidence type="ECO:0000313" key="13">
    <source>
        <dbReference type="Proteomes" id="UP000026960"/>
    </source>
</evidence>
<feature type="domain" description="NB-ARC" evidence="8">
    <location>
        <begin position="1084"/>
        <end position="1254"/>
    </location>
</feature>
<keyword evidence="3" id="KW-0677">Repeat</keyword>
<keyword evidence="6" id="KW-0175">Coiled coil</keyword>
<dbReference type="Pfam" id="PF23598">
    <property type="entry name" value="LRR_14"/>
    <property type="match status" value="2"/>
</dbReference>
<dbReference type="Gene3D" id="1.10.10.10">
    <property type="entry name" value="Winged helix-like DNA-binding domain superfamily/Winged helix DNA-binding domain"/>
    <property type="match status" value="2"/>
</dbReference>
<dbReference type="GO" id="GO:0042742">
    <property type="term" value="P:defense response to bacterium"/>
    <property type="evidence" value="ECO:0007669"/>
    <property type="project" value="UniProtKB-ARBA"/>
</dbReference>
<name>A0A0D3HNJ2_9ORYZ</name>
<dbReference type="Pfam" id="PF18052">
    <property type="entry name" value="Rx_N"/>
    <property type="match status" value="1"/>
</dbReference>
<dbReference type="FunFam" id="1.10.10.10:FF:000322">
    <property type="entry name" value="Probable disease resistance protein At1g63360"/>
    <property type="match status" value="2"/>
</dbReference>
<evidence type="ECO:0008006" key="14">
    <source>
        <dbReference type="Google" id="ProtNLM"/>
    </source>
</evidence>
<dbReference type="Gene3D" id="1.20.5.4130">
    <property type="match status" value="2"/>
</dbReference>
<dbReference type="STRING" id="65489.A0A0D3HNJ2"/>
<dbReference type="InterPro" id="IPR041118">
    <property type="entry name" value="Rx_N"/>
</dbReference>
<dbReference type="InterPro" id="IPR038005">
    <property type="entry name" value="RX-like_CC"/>
</dbReference>
<evidence type="ECO:0000256" key="4">
    <source>
        <dbReference type="ARBA" id="ARBA00022741"/>
    </source>
</evidence>
<dbReference type="PaxDb" id="65489-OBART11G18500.1"/>
<dbReference type="InterPro" id="IPR044974">
    <property type="entry name" value="Disease_R_plants"/>
</dbReference>
<feature type="domain" description="Disease resistance R13L4/SHOC-2-like LRR" evidence="11">
    <location>
        <begin position="1423"/>
        <end position="1512"/>
    </location>
</feature>
<comment type="similarity">
    <text evidence="1">Belongs to the disease resistance NB-LRR family.</text>
</comment>
<evidence type="ECO:0000256" key="6">
    <source>
        <dbReference type="ARBA" id="ARBA00023054"/>
    </source>
</evidence>
<dbReference type="InterPro" id="IPR036388">
    <property type="entry name" value="WH-like_DNA-bd_sf"/>
</dbReference>
<protein>
    <recommendedName>
        <fullName evidence="14">AAA+ ATPase domain-containing protein</fullName>
    </recommendedName>
</protein>
<dbReference type="HOGENOM" id="CLU_000837_21_2_1"/>
<evidence type="ECO:0000259" key="9">
    <source>
        <dbReference type="Pfam" id="PF18052"/>
    </source>
</evidence>
<keyword evidence="2" id="KW-0433">Leucine-rich repeat</keyword>
<evidence type="ECO:0000256" key="3">
    <source>
        <dbReference type="ARBA" id="ARBA00022737"/>
    </source>
</evidence>
<dbReference type="InterPro" id="IPR055414">
    <property type="entry name" value="LRR_R13L4/SHOC2-like"/>
</dbReference>
<dbReference type="InterPro" id="IPR027417">
    <property type="entry name" value="P-loop_NTPase"/>
</dbReference>
<feature type="domain" description="NB-ARC" evidence="8">
    <location>
        <begin position="173"/>
        <end position="339"/>
    </location>
</feature>
<proteinExistence type="inferred from homology"/>
<dbReference type="Gene3D" id="1.10.8.430">
    <property type="entry name" value="Helical domain of apoptotic protease-activating factors"/>
    <property type="match status" value="2"/>
</dbReference>
<reference evidence="12" key="1">
    <citation type="journal article" date="2009" name="Rice">
        <title>De Novo Next Generation Sequencing of Plant Genomes.</title>
        <authorList>
            <person name="Rounsley S."/>
            <person name="Marri P.R."/>
            <person name="Yu Y."/>
            <person name="He R."/>
            <person name="Sisneros N."/>
            <person name="Goicoechea J.L."/>
            <person name="Lee S.J."/>
            <person name="Angelova A."/>
            <person name="Kudrna D."/>
            <person name="Luo M."/>
            <person name="Affourtit J."/>
            <person name="Desany B."/>
            <person name="Knight J."/>
            <person name="Niazi F."/>
            <person name="Egholm M."/>
            <person name="Wing R.A."/>
        </authorList>
    </citation>
    <scope>NUCLEOTIDE SEQUENCE [LARGE SCALE GENOMIC DNA]</scope>
    <source>
        <strain evidence="12">IRGC 105608</strain>
    </source>
</reference>
<dbReference type="Gramene" id="OBART11G18500.1">
    <property type="protein sequence ID" value="OBART11G18500.1"/>
    <property type="gene ID" value="OBART11G18500"/>
</dbReference>
<accession>A0A0D3HNJ2</accession>
<dbReference type="Pfam" id="PF23559">
    <property type="entry name" value="WHD_DRP"/>
    <property type="match status" value="2"/>
</dbReference>
<dbReference type="PRINTS" id="PR00364">
    <property type="entry name" value="DISEASERSIST"/>
</dbReference>
<dbReference type="InterPro" id="IPR002182">
    <property type="entry name" value="NB-ARC"/>
</dbReference>
<dbReference type="eggNOG" id="KOG4658">
    <property type="taxonomic scope" value="Eukaryota"/>
</dbReference>
<dbReference type="InterPro" id="IPR058922">
    <property type="entry name" value="WHD_DRP"/>
</dbReference>
<feature type="domain" description="Disease resistance N-terminal" evidence="9">
    <location>
        <begin position="7"/>
        <end position="92"/>
    </location>
</feature>
<evidence type="ECO:0000259" key="11">
    <source>
        <dbReference type="Pfam" id="PF23598"/>
    </source>
</evidence>
<dbReference type="GO" id="GO:0002758">
    <property type="term" value="P:innate immune response-activating signaling pathway"/>
    <property type="evidence" value="ECO:0007669"/>
    <property type="project" value="UniProtKB-ARBA"/>
</dbReference>
<feature type="compositionally biased region" description="Acidic residues" evidence="7">
    <location>
        <begin position="924"/>
        <end position="937"/>
    </location>
</feature>
<feature type="domain" description="Disease resistance protein winged helix" evidence="10">
    <location>
        <begin position="429"/>
        <end position="498"/>
    </location>
</feature>
<keyword evidence="4" id="KW-0547">Nucleotide-binding</keyword>
<feature type="region of interest" description="Disordered" evidence="7">
    <location>
        <begin position="906"/>
        <end position="952"/>
    </location>
</feature>
<reference evidence="12" key="2">
    <citation type="submission" date="2015-03" db="UniProtKB">
        <authorList>
            <consortium name="EnsemblPlants"/>
        </authorList>
    </citation>
    <scope>IDENTIFICATION</scope>
</reference>
<feature type="domain" description="Disease resistance protein winged helix" evidence="10">
    <location>
        <begin position="1343"/>
        <end position="1415"/>
    </location>
</feature>
<dbReference type="Gene3D" id="3.80.10.10">
    <property type="entry name" value="Ribonuclease Inhibitor"/>
    <property type="match status" value="1"/>
</dbReference>
<evidence type="ECO:0000313" key="12">
    <source>
        <dbReference type="EnsemblPlants" id="OBART11G18500.2"/>
    </source>
</evidence>
<dbReference type="PANTHER" id="PTHR23155">
    <property type="entry name" value="DISEASE RESISTANCE PROTEIN RP"/>
    <property type="match status" value="1"/>
</dbReference>
<dbReference type="FunFam" id="3.40.50.300:FF:001091">
    <property type="entry name" value="Probable disease resistance protein At1g61300"/>
    <property type="match status" value="2"/>
</dbReference>
<dbReference type="PANTHER" id="PTHR23155:SF1116">
    <property type="entry name" value="OS12G0273300 PROTEIN"/>
    <property type="match status" value="1"/>
</dbReference>
<dbReference type="EnsemblPlants" id="OBART11G18500.1">
    <property type="protein sequence ID" value="OBART11G18500.1"/>
    <property type="gene ID" value="OBART11G18500"/>
</dbReference>
<evidence type="ECO:0000256" key="2">
    <source>
        <dbReference type="ARBA" id="ARBA00022614"/>
    </source>
</evidence>
<feature type="domain" description="Disease resistance R13L4/SHOC-2-like LRR" evidence="11">
    <location>
        <begin position="550"/>
        <end position="893"/>
    </location>
</feature>
<keyword evidence="5" id="KW-0611">Plant defense</keyword>
<dbReference type="InterPro" id="IPR042197">
    <property type="entry name" value="Apaf_helical"/>
</dbReference>
<dbReference type="SUPFAM" id="SSF52540">
    <property type="entry name" value="P-loop containing nucleoside triphosphate hydrolases"/>
    <property type="match status" value="2"/>
</dbReference>
<dbReference type="Pfam" id="PF00931">
    <property type="entry name" value="NB-ARC"/>
    <property type="match status" value="2"/>
</dbReference>
<sequence>MEFATGAIGAVLPKLGELLKEEYDLHNSVKEGIKFLKAELEYMQPALKKVSNVPRDQLDEQVKIWANDVRELSYSIEDIIDTFTLQVDALEPPKNNIFTWLINKCQKLSQLMIHHKIGNDIKSVESQVKEVTERYNRYRIDSIDAKPPIFIDPRILGLYEKVTNLVGVDKASEDLIKMLFVGSDASKMLKIISVLGLGGLGKTTLAKFVFDNLKAQFQCFAFISVGQKPADIKNVLKHILIGLDKHKYMELDASQLSESYLTDEVREYLDNKRYLIVIDDVWEIFTWKRINCALVDSNCGSKVITTTRISKVAEEVGDVYRMKPLSSDNSKRLFNNRIFGIGSNGPTNNQSVEATEKILKKCNGMPLSIVTVASLLVNKPVEDWIEVYDSIGFGPTGQNQEVENMRKILSFSYYELPSYLKTCLLYLSIYPEDHYIRKKTLIWKWIAEGFVQEEQQTWLFEVGERYFTELVNRSMIQPIEMYGRVFACRIHDMVLDLIRILATEENFVKILDRLYDVHSSSSQSSTARRVAWHKSLNQDKMDNLTTGMAQLRSLNAIGCPISMIPPLVSFEVLHVLALESCGVIIGYHLKHIGKLQRLRYLGLRGTHVTVLPSEIGNLMQLQVLDVKRTGLNALPATVGKLRRLMWLCIDGDIPCGVGVLTSLQDLRLGKVSDDSYPNIAVDLCKLTDLRKLSISSLHLDEGSLKTLVESLRTLRKLQSIKIKGSWKVLEDWEGWEPPRQFRKFYVDGSLPRRPTWVDSVRIPHLTDLNLHLLAVEQRDLDALAMMPELRVLEVNSDLSISWTIAGGGLFPSLRSFSTDIEIMFLQGAMPMLTHIAFEPSGDDSANDIGLGYLPQLNCVFIDLLYCSDLTARQVKEAIAVWWRVINSHPNRPSTDVQIGDEFYKLIPSDDSDDEEISDPGKDDINDEEEDQISDPEETDRNYGEEEISATDQKKNVKEGIKFLKIELESMQLALKKISNVPQDQLDEQLSYSIEDIIDTFMLRADDLDQSKKNIFTWLINKCHKLSEIQHKIAKDIKDVKIQVKEVMERRDRYRLDGVVANPPMIDPRILALYENVTNLVGIDKTSDDLIKRLFEGDDESKKKLKLISIVGIGGLGKTTLAKAVFESLKMQFECAALIPVGQKPDIKKVFKDILIELNKYNYMKFNTMALSERYLIDELREYLHKRRYLTVIDDIWETSTWKMIKCALVDSNCGSRVITTTRISQVAEEVGNIYLMEPLSADNSKKLFYNRMFGAQCKGREDNQQAEATKKILQKCGGVPLSIITIACLLVNKTVEDWSKVYNSIGFGLEDRNEAVQNTRKILSYSYYELPSHLKTCLLHLSIFPEDCWIEKKSLIWIWIAEGFVHEEQGNKIYEVGESYFTELINKGMIQPMGYDIYSDTFDGCRVHDMVLDLIHILTNVENFVKVLDKQYDEHNLSLQISIGAVPMVKHVELCVPASRDSVTNQVGLGNLPLLDVVSVLLDCESATGRVVEEVEAVLRREINVHPNNPTIQGLLGYKVKLSEAITAKETVQEAVWT</sequence>
<dbReference type="GO" id="GO:0043531">
    <property type="term" value="F:ADP binding"/>
    <property type="evidence" value="ECO:0007669"/>
    <property type="project" value="InterPro"/>
</dbReference>
<evidence type="ECO:0000259" key="8">
    <source>
        <dbReference type="Pfam" id="PF00931"/>
    </source>
</evidence>
<dbReference type="Gramene" id="OBART11G18500.2">
    <property type="protein sequence ID" value="OBART11G18500.2"/>
    <property type="gene ID" value="OBART11G18500"/>
</dbReference>
<dbReference type="EnsemblPlants" id="OBART11G18500.2">
    <property type="protein sequence ID" value="OBART11G18500.2"/>
    <property type="gene ID" value="OBART11G18500"/>
</dbReference>
<keyword evidence="13" id="KW-1185">Reference proteome</keyword>
<dbReference type="InterPro" id="IPR032675">
    <property type="entry name" value="LRR_dom_sf"/>
</dbReference>